<evidence type="ECO:0000259" key="2">
    <source>
        <dbReference type="SMART" id="SM00343"/>
    </source>
</evidence>
<sequence length="480" mass="53309">MGLNDTFEEAQGQILMMQNVPSINLAYVMVVQDESRRMMSGNNYGTSSSIDPTTMFSQHSGSKSKRNYNLVCDFCHLKGHTRDQCYKLMKCEYCNKIGHLKESCYKIVGYPSDFKGKKRANDVQMEGNGMQFSNSGVSTTTPTQGSNCANMAGNYVCNDVNGSNWIIDTCATNHMTGNKDLLQNHALVGNVGHVQWSTGDSAAVTHTGNHQLSGGDVLSNAICVPVFRFNLLSVSNSTKDLNCYATFFPTFCMIQDLLSGRVKKIGRELDRLYYLQSFAKNKRVAVPHSFAVTRGIAGDGSATLWLKRMGHVPVSVLKRIHVFQGSNNKFSPRAVRSILLGYAPYQKGYKLLDIKNKVIFISRDVAFHEDVFPFQLLSDEISKHLFLDSPVIPRQEFLDDTSKGPIAHVLPLVHCHTDRSLPQTNVASDDPAICSPTHELAPEEIADTHRESDIEEDTTVNTESHEIDVRKSTRVSKPPA</sequence>
<name>A0A314KLT9_NICAT</name>
<dbReference type="PANTHER" id="PTHR34222:SF87">
    <property type="entry name" value="CCHC-TYPE DOMAIN-CONTAINING PROTEIN"/>
    <property type="match status" value="1"/>
</dbReference>
<comment type="caution">
    <text evidence="3">The sequence shown here is derived from an EMBL/GenBank/DDBJ whole genome shotgun (WGS) entry which is preliminary data.</text>
</comment>
<organism evidence="3 4">
    <name type="scientific">Nicotiana attenuata</name>
    <name type="common">Coyote tobacco</name>
    <dbReference type="NCBI Taxonomy" id="49451"/>
    <lineage>
        <taxon>Eukaryota</taxon>
        <taxon>Viridiplantae</taxon>
        <taxon>Streptophyta</taxon>
        <taxon>Embryophyta</taxon>
        <taxon>Tracheophyta</taxon>
        <taxon>Spermatophyta</taxon>
        <taxon>Magnoliopsida</taxon>
        <taxon>eudicotyledons</taxon>
        <taxon>Gunneridae</taxon>
        <taxon>Pentapetalae</taxon>
        <taxon>asterids</taxon>
        <taxon>lamiids</taxon>
        <taxon>Solanales</taxon>
        <taxon>Solanaceae</taxon>
        <taxon>Nicotianoideae</taxon>
        <taxon>Nicotianeae</taxon>
        <taxon>Nicotiana</taxon>
    </lineage>
</organism>
<dbReference type="Pfam" id="PF22936">
    <property type="entry name" value="Pol_BBD"/>
    <property type="match status" value="1"/>
</dbReference>
<dbReference type="AlphaFoldDB" id="A0A314KLT9"/>
<dbReference type="Pfam" id="PF25597">
    <property type="entry name" value="SH3_retrovirus"/>
    <property type="match status" value="1"/>
</dbReference>
<evidence type="ECO:0000313" key="4">
    <source>
        <dbReference type="Proteomes" id="UP000187609"/>
    </source>
</evidence>
<dbReference type="Proteomes" id="UP000187609">
    <property type="component" value="Unassembled WGS sequence"/>
</dbReference>
<feature type="region of interest" description="Disordered" evidence="1">
    <location>
        <begin position="441"/>
        <end position="480"/>
    </location>
</feature>
<dbReference type="SMART" id="SM00343">
    <property type="entry name" value="ZnF_C2HC"/>
    <property type="match status" value="2"/>
</dbReference>
<dbReference type="PANTHER" id="PTHR34222">
    <property type="entry name" value="GAG_PRE-INTEGRS DOMAIN-CONTAINING PROTEIN"/>
    <property type="match status" value="1"/>
</dbReference>
<evidence type="ECO:0000256" key="1">
    <source>
        <dbReference type="SAM" id="MobiDB-lite"/>
    </source>
</evidence>
<keyword evidence="4" id="KW-1185">Reference proteome</keyword>
<dbReference type="Gramene" id="OIT30306">
    <property type="protein sequence ID" value="OIT30306"/>
    <property type="gene ID" value="A4A49_25437"/>
</dbReference>
<dbReference type="EMBL" id="MJEQ01001547">
    <property type="protein sequence ID" value="OIT30306.1"/>
    <property type="molecule type" value="Genomic_DNA"/>
</dbReference>
<evidence type="ECO:0000313" key="3">
    <source>
        <dbReference type="EMBL" id="OIT30306.1"/>
    </source>
</evidence>
<dbReference type="GO" id="GO:0003676">
    <property type="term" value="F:nucleic acid binding"/>
    <property type="evidence" value="ECO:0007669"/>
    <property type="project" value="InterPro"/>
</dbReference>
<proteinExistence type="predicted"/>
<feature type="domain" description="CCHC-type" evidence="2">
    <location>
        <begin position="90"/>
        <end position="106"/>
    </location>
</feature>
<dbReference type="InterPro" id="IPR054722">
    <property type="entry name" value="PolX-like_BBD"/>
</dbReference>
<gene>
    <name evidence="3" type="ORF">A4A49_25437</name>
</gene>
<feature type="domain" description="CCHC-type" evidence="2">
    <location>
        <begin position="71"/>
        <end position="87"/>
    </location>
</feature>
<dbReference type="GO" id="GO:0008270">
    <property type="term" value="F:zinc ion binding"/>
    <property type="evidence" value="ECO:0007669"/>
    <property type="project" value="InterPro"/>
</dbReference>
<dbReference type="InterPro" id="IPR057670">
    <property type="entry name" value="SH3_retrovirus"/>
</dbReference>
<accession>A0A314KLT9</accession>
<reference evidence="3" key="1">
    <citation type="submission" date="2016-11" db="EMBL/GenBank/DDBJ databases">
        <title>The genome of Nicotiana attenuata.</title>
        <authorList>
            <person name="Xu S."/>
            <person name="Brockmoeller T."/>
            <person name="Gaquerel E."/>
            <person name="Navarro A."/>
            <person name="Kuhl H."/>
            <person name="Gase K."/>
            <person name="Ling Z."/>
            <person name="Zhou W."/>
            <person name="Kreitzer C."/>
            <person name="Stanke M."/>
            <person name="Tang H."/>
            <person name="Lyons E."/>
            <person name="Pandey P."/>
            <person name="Pandey S.P."/>
            <person name="Timmermann B."/>
            <person name="Baldwin I.T."/>
        </authorList>
    </citation>
    <scope>NUCLEOTIDE SEQUENCE [LARGE SCALE GENOMIC DNA]</scope>
    <source>
        <strain evidence="3">UT</strain>
    </source>
</reference>
<dbReference type="InterPro" id="IPR001878">
    <property type="entry name" value="Znf_CCHC"/>
</dbReference>
<protein>
    <recommendedName>
        <fullName evidence="2">CCHC-type domain-containing protein</fullName>
    </recommendedName>
</protein>